<feature type="region of interest" description="Disordered" evidence="1">
    <location>
        <begin position="1"/>
        <end position="37"/>
    </location>
</feature>
<comment type="caution">
    <text evidence="2">The sequence shown here is derived from an EMBL/GenBank/DDBJ whole genome shotgun (WGS) entry which is preliminary data.</text>
</comment>
<gene>
    <name evidence="2" type="ORF">Poly51_13250</name>
</gene>
<dbReference type="EMBL" id="SJPW01000002">
    <property type="protein sequence ID" value="TWU58546.1"/>
    <property type="molecule type" value="Genomic_DNA"/>
</dbReference>
<organism evidence="2 3">
    <name type="scientific">Rubripirellula tenax</name>
    <dbReference type="NCBI Taxonomy" id="2528015"/>
    <lineage>
        <taxon>Bacteria</taxon>
        <taxon>Pseudomonadati</taxon>
        <taxon>Planctomycetota</taxon>
        <taxon>Planctomycetia</taxon>
        <taxon>Pirellulales</taxon>
        <taxon>Pirellulaceae</taxon>
        <taxon>Rubripirellula</taxon>
    </lineage>
</organism>
<feature type="compositionally biased region" description="Polar residues" evidence="1">
    <location>
        <begin position="1"/>
        <end position="18"/>
    </location>
</feature>
<keyword evidence="3" id="KW-1185">Reference proteome</keyword>
<protein>
    <submittedName>
        <fullName evidence="2">Uncharacterized protein</fullName>
    </submittedName>
</protein>
<evidence type="ECO:0000313" key="2">
    <source>
        <dbReference type="EMBL" id="TWU58546.1"/>
    </source>
</evidence>
<dbReference type="AlphaFoldDB" id="A0A5C6FEK7"/>
<evidence type="ECO:0000313" key="3">
    <source>
        <dbReference type="Proteomes" id="UP000318288"/>
    </source>
</evidence>
<reference evidence="2 3" key="1">
    <citation type="submission" date="2019-02" db="EMBL/GenBank/DDBJ databases">
        <title>Deep-cultivation of Planctomycetes and their phenomic and genomic characterization uncovers novel biology.</title>
        <authorList>
            <person name="Wiegand S."/>
            <person name="Jogler M."/>
            <person name="Boedeker C."/>
            <person name="Pinto D."/>
            <person name="Vollmers J."/>
            <person name="Rivas-Marin E."/>
            <person name="Kohn T."/>
            <person name="Peeters S.H."/>
            <person name="Heuer A."/>
            <person name="Rast P."/>
            <person name="Oberbeckmann S."/>
            <person name="Bunk B."/>
            <person name="Jeske O."/>
            <person name="Meyerdierks A."/>
            <person name="Storesund J.E."/>
            <person name="Kallscheuer N."/>
            <person name="Luecker S."/>
            <person name="Lage O.M."/>
            <person name="Pohl T."/>
            <person name="Merkel B.J."/>
            <person name="Hornburger P."/>
            <person name="Mueller R.-W."/>
            <person name="Bruemmer F."/>
            <person name="Labrenz M."/>
            <person name="Spormann A.M."/>
            <person name="Op Den Camp H."/>
            <person name="Overmann J."/>
            <person name="Amann R."/>
            <person name="Jetten M.S.M."/>
            <person name="Mascher T."/>
            <person name="Medema M.H."/>
            <person name="Devos D.P."/>
            <person name="Kaster A.-K."/>
            <person name="Ovreas L."/>
            <person name="Rohde M."/>
            <person name="Galperin M.Y."/>
            <person name="Jogler C."/>
        </authorList>
    </citation>
    <scope>NUCLEOTIDE SEQUENCE [LARGE SCALE GENOMIC DNA]</scope>
    <source>
        <strain evidence="2 3">Poly51</strain>
    </source>
</reference>
<accession>A0A5C6FEK7</accession>
<dbReference type="Proteomes" id="UP000318288">
    <property type="component" value="Unassembled WGS sequence"/>
</dbReference>
<name>A0A5C6FEK7_9BACT</name>
<evidence type="ECO:0000256" key="1">
    <source>
        <dbReference type="SAM" id="MobiDB-lite"/>
    </source>
</evidence>
<sequence length="37" mass="4278">MNVTRQQKMGSGEETFQLQPDEYAQKESRNFPQTDAS</sequence>
<proteinExistence type="predicted"/>